<keyword evidence="1" id="KW-0812">Transmembrane</keyword>
<reference evidence="2 3" key="1">
    <citation type="journal article" date="2016" name="DNA Res.">
        <title>Genome sequence of Aspergillus luchuensis NBRC 4314.</title>
        <authorList>
            <person name="Yamada O."/>
            <person name="Machida M."/>
            <person name="Hosoyama A."/>
            <person name="Goto M."/>
            <person name="Takahashi T."/>
            <person name="Futagami T."/>
            <person name="Yamagata Y."/>
            <person name="Takeuchi M."/>
            <person name="Kobayashi T."/>
            <person name="Koike H."/>
            <person name="Abe K."/>
            <person name="Asai K."/>
            <person name="Arita M."/>
            <person name="Fujita N."/>
            <person name="Fukuda K."/>
            <person name="Higa K."/>
            <person name="Horikawa H."/>
            <person name="Ishikawa T."/>
            <person name="Jinno K."/>
            <person name="Kato Y."/>
            <person name="Kirimura K."/>
            <person name="Mizutani O."/>
            <person name="Nakasone K."/>
            <person name="Sano M."/>
            <person name="Shiraishi Y."/>
            <person name="Tsukahara M."/>
            <person name="Gomi K."/>
        </authorList>
    </citation>
    <scope>NUCLEOTIDE SEQUENCE [LARGE SCALE GENOMIC DNA]</scope>
    <source>
        <strain evidence="2 3">RIB 2604</strain>
    </source>
</reference>
<keyword evidence="1" id="KW-0472">Membrane</keyword>
<sequence length="523" mass="58606">MATLATVDKHVLCEIRTEAVSPTRNWLLPETNEIAILASLGSKSCLIPDPQRVLHCPMFPLREILKGDGRATTNPAKVVTPASYAGSSPTSAGHARRVASNNVGQPLRPLDLHIPPLSESAKVSHQNEGLDMPDMSLLTHFMVHVSGRMALHPERKLIWQRVIPTLAAEEEYLMHLLLALAGTHALCEAESPEAKSLDPNLDPNFQNNPEANSFRDYHRILDHHQKGLEGFRHALSEATASTAEYIFCGSILIVAFAFASLRIRALRDKGMGFHNGDSAGEPWIDWLHLVRGLGAFVGEHYAVLRISRLRTIMNYSHANEHWKDFPATSPTPVFPRLQGAPPRFIRFSQGAAQQISLLRAFTNTLTQDYGMNVEDTPSPDSYGSPNIQTIPELLREQISTIDRLEDMYMRILYVFRFTASERDSSISMDIQTDLEEAAVLSWPHLISQSFILSIQQGQGAGVFEGFSYVILAHFYVILLLFEDLWYLRGAFPREIRNTHMLVVKLGDEALMPLMQWPMAMQEV</sequence>
<evidence type="ECO:0000313" key="3">
    <source>
        <dbReference type="Proteomes" id="UP000075230"/>
    </source>
</evidence>
<comment type="caution">
    <text evidence="2">The sequence shown here is derived from an EMBL/GenBank/DDBJ whole genome shotgun (WGS) entry which is preliminary data.</text>
</comment>
<gene>
    <name evidence="2" type="ORF">RIB2604_00600660</name>
</gene>
<evidence type="ECO:0000256" key="1">
    <source>
        <dbReference type="SAM" id="Phobius"/>
    </source>
</evidence>
<keyword evidence="1" id="KW-1133">Transmembrane helix</keyword>
<dbReference type="VEuPathDB" id="FungiDB:ASPFODRAFT_67330"/>
<dbReference type="GO" id="GO:0000981">
    <property type="term" value="F:DNA-binding transcription factor activity, RNA polymerase II-specific"/>
    <property type="evidence" value="ECO:0007669"/>
    <property type="project" value="TreeGrafter"/>
</dbReference>
<dbReference type="Pfam" id="PF11951">
    <property type="entry name" value="Fungal_trans_2"/>
    <property type="match status" value="1"/>
</dbReference>
<proteinExistence type="predicted"/>
<feature type="transmembrane region" description="Helical" evidence="1">
    <location>
        <begin position="466"/>
        <end position="487"/>
    </location>
</feature>
<dbReference type="AlphaFoldDB" id="A0A146EZP7"/>
<reference evidence="3" key="2">
    <citation type="submission" date="2016-02" db="EMBL/GenBank/DDBJ databases">
        <title>Genome sequencing of Aspergillus luchuensis NBRC 4314.</title>
        <authorList>
            <person name="Yamada O."/>
        </authorList>
    </citation>
    <scope>NUCLEOTIDE SEQUENCE [LARGE SCALE GENOMIC DNA]</scope>
    <source>
        <strain evidence="3">RIB 2604</strain>
    </source>
</reference>
<accession>A0A146EZP7</accession>
<organism evidence="2 3">
    <name type="scientific">Aspergillus kawachii</name>
    <name type="common">White koji mold</name>
    <name type="synonym">Aspergillus awamori var. kawachi</name>
    <dbReference type="NCBI Taxonomy" id="1069201"/>
    <lineage>
        <taxon>Eukaryota</taxon>
        <taxon>Fungi</taxon>
        <taxon>Dikarya</taxon>
        <taxon>Ascomycota</taxon>
        <taxon>Pezizomycotina</taxon>
        <taxon>Eurotiomycetes</taxon>
        <taxon>Eurotiomycetidae</taxon>
        <taxon>Eurotiales</taxon>
        <taxon>Aspergillaceae</taxon>
        <taxon>Aspergillus</taxon>
        <taxon>Aspergillus subgen. Circumdati</taxon>
    </lineage>
</organism>
<protein>
    <recommendedName>
        <fullName evidence="4">C6 finger domain protein</fullName>
    </recommendedName>
</protein>
<feature type="transmembrane region" description="Helical" evidence="1">
    <location>
        <begin position="242"/>
        <end position="261"/>
    </location>
</feature>
<dbReference type="EMBL" id="BCWF01000006">
    <property type="protein sequence ID" value="GAT19488.1"/>
    <property type="molecule type" value="Genomic_DNA"/>
</dbReference>
<dbReference type="PANTHER" id="PTHR47657">
    <property type="entry name" value="STEROL REGULATORY ELEMENT-BINDING PROTEIN ECM22"/>
    <property type="match status" value="1"/>
</dbReference>
<dbReference type="PANTHER" id="PTHR47657:SF10">
    <property type="entry name" value="ZN(II)2CYS6 TRANSCRIPTION FACTOR (EUROFUNG)"/>
    <property type="match status" value="1"/>
</dbReference>
<dbReference type="InterPro" id="IPR052400">
    <property type="entry name" value="Zn2-C6_fungal_TF"/>
</dbReference>
<dbReference type="InterPro" id="IPR021858">
    <property type="entry name" value="Fun_TF"/>
</dbReference>
<evidence type="ECO:0008006" key="4">
    <source>
        <dbReference type="Google" id="ProtNLM"/>
    </source>
</evidence>
<evidence type="ECO:0000313" key="2">
    <source>
        <dbReference type="EMBL" id="GAT19488.1"/>
    </source>
</evidence>
<dbReference type="Proteomes" id="UP000075230">
    <property type="component" value="Unassembled WGS sequence"/>
</dbReference>
<name>A0A146EZP7_ASPKA</name>